<dbReference type="CDD" id="cd02440">
    <property type="entry name" value="AdoMet_MTases"/>
    <property type="match status" value="1"/>
</dbReference>
<dbReference type="PIRSF" id="PIRSF015894">
    <property type="entry name" value="Skb1_MeTrfase"/>
    <property type="match status" value="1"/>
</dbReference>
<evidence type="ECO:0000259" key="9">
    <source>
        <dbReference type="Pfam" id="PF17285"/>
    </source>
</evidence>
<proteinExistence type="inferred from homology"/>
<evidence type="ECO:0000256" key="3">
    <source>
        <dbReference type="ARBA" id="ARBA00022691"/>
    </source>
</evidence>
<feature type="domain" description="PRMT5 TIM barrel" evidence="9">
    <location>
        <begin position="37"/>
        <end position="284"/>
    </location>
</feature>
<dbReference type="OrthoDB" id="1368803at2759"/>
<evidence type="ECO:0000259" key="10">
    <source>
        <dbReference type="Pfam" id="PF17286"/>
    </source>
</evidence>
<dbReference type="InterPro" id="IPR029063">
    <property type="entry name" value="SAM-dependent_MTases_sf"/>
</dbReference>
<dbReference type="FunFam" id="2.70.160.11:FF:000003">
    <property type="entry name" value="Protein arginine N-methyltransferase 5"/>
    <property type="match status" value="1"/>
</dbReference>
<keyword evidence="2 4" id="KW-0808">Transferase</keyword>
<comment type="similarity">
    <text evidence="4">Belongs to the class I-like SAM-binding methyltransferase superfamily.</text>
</comment>
<dbReference type="STRING" id="658196.A0A397TKV3"/>
<dbReference type="InterPro" id="IPR035248">
    <property type="entry name" value="PRMT5_C"/>
</dbReference>
<dbReference type="InterPro" id="IPR025799">
    <property type="entry name" value="Arg_MeTrfase"/>
</dbReference>
<dbReference type="GO" id="GO:0006355">
    <property type="term" value="P:regulation of DNA-templated transcription"/>
    <property type="evidence" value="ECO:0007669"/>
    <property type="project" value="TreeGrafter"/>
</dbReference>
<accession>A0A397TKV3</accession>
<dbReference type="Pfam" id="PF17286">
    <property type="entry name" value="PRMT5_C"/>
    <property type="match status" value="1"/>
</dbReference>
<dbReference type="PANTHER" id="PTHR10738">
    <property type="entry name" value="PROTEIN ARGININE N-METHYLTRANSFERASE 5"/>
    <property type="match status" value="1"/>
</dbReference>
<dbReference type="Gene3D" id="2.70.160.11">
    <property type="entry name" value="Hnrnp arginine n-methyltransferase1"/>
    <property type="match status" value="1"/>
</dbReference>
<dbReference type="EMBL" id="QKYT01000034">
    <property type="protein sequence ID" value="RIA97107.1"/>
    <property type="molecule type" value="Genomic_DNA"/>
</dbReference>
<feature type="domain" description="PRMT5 arginine-N-methyltransferase" evidence="8">
    <location>
        <begin position="292"/>
        <end position="457"/>
    </location>
</feature>
<dbReference type="InterPro" id="IPR035075">
    <property type="entry name" value="PRMT5"/>
</dbReference>
<evidence type="ECO:0000313" key="12">
    <source>
        <dbReference type="Proteomes" id="UP000265703"/>
    </source>
</evidence>
<dbReference type="PANTHER" id="PTHR10738:SF0">
    <property type="entry name" value="PROTEIN ARGININE N-METHYLTRANSFERASE 5"/>
    <property type="match status" value="1"/>
</dbReference>
<evidence type="ECO:0000256" key="7">
    <source>
        <dbReference type="PIRSR" id="PIRSR015894-3"/>
    </source>
</evidence>
<dbReference type="Pfam" id="PF05185">
    <property type="entry name" value="PRMT5"/>
    <property type="match status" value="1"/>
</dbReference>
<dbReference type="Gene3D" id="3.20.20.150">
    <property type="entry name" value="Divalent-metal-dependent TIM barrel enzymes"/>
    <property type="match status" value="1"/>
</dbReference>
<dbReference type="GO" id="GO:0016274">
    <property type="term" value="F:protein-arginine N-methyltransferase activity"/>
    <property type="evidence" value="ECO:0007669"/>
    <property type="project" value="InterPro"/>
</dbReference>
<keyword evidence="12" id="KW-1185">Reference proteome</keyword>
<dbReference type="FunFam" id="3.40.50.150:FF:000029">
    <property type="entry name" value="Protein arginine N-methyltransferase 5"/>
    <property type="match status" value="1"/>
</dbReference>
<evidence type="ECO:0000313" key="11">
    <source>
        <dbReference type="EMBL" id="RIA97107.1"/>
    </source>
</evidence>
<dbReference type="Proteomes" id="UP000265703">
    <property type="component" value="Unassembled WGS sequence"/>
</dbReference>
<feature type="active site" description="Proton donor/acceptor" evidence="5">
    <location>
        <position position="437"/>
    </location>
</feature>
<sequence>MASEFDKTVPRIAVGAFYAQEDCDITLSVTSAKETGHDFIILPITHSNYKRFLFDQVNDNVINKDKKYMEEWRKGSPFLKDDLIIKNNEHVDYLVGKFSDWINLDSSIHRIRTNSEIALNQQLSWVAHLGLTAVLAPTPTNSFVNYARSLNTILGNLTYTHVWMRIPLISEDMSEIEMWERWNKFRTFCEHHSKLSIALELPVDLPDEAYLERWFAEPIKAVILPTKIFLTNVKGYPVLSKKHQAFVKKLMKYKPNFVIFDDMTSKHQSGGFAAYQEYIRHLNRTMPELDQIEQFGSGYQDYLQSPLQPLMDNLESSTYEVFEKDPVKYSLYEKAVYYALLDRIAPESNEITVIIVVGAGRGPLVTRSLQAAEKAKRNVRIYAVEKNPNAFVTLQNMKSEVWNDKVTIVFDDMRKWKSPEKADILVSELLGSFGDNELSPECLDGAQKFLKSDGISIPSSYSTFISPLSSSKLHNEVSAYKDLAHFETPYVVMLQSVAKLAKPQEIWKFEHPNRSIVTDNEGNPINNYHNTRYSRATFNIKNSAILHGIAGYFETVLYKNVIMSILPDTHSEGMFSWFPIFFPLKTPIYLPSDSTIDVHFWRSSNSQKVWYEWCIDTSFGSSVIQNVGGRSSWIGL</sequence>
<comment type="caution">
    <text evidence="11">The sequence shown here is derived from an EMBL/GenBank/DDBJ whole genome shotgun (WGS) entry which is preliminary data.</text>
</comment>
<dbReference type="GO" id="GO:0005634">
    <property type="term" value="C:nucleus"/>
    <property type="evidence" value="ECO:0007669"/>
    <property type="project" value="TreeGrafter"/>
</dbReference>
<dbReference type="GO" id="GO:0032259">
    <property type="term" value="P:methylation"/>
    <property type="evidence" value="ECO:0007669"/>
    <property type="project" value="UniProtKB-KW"/>
</dbReference>
<protein>
    <recommendedName>
        <fullName evidence="4">Protein arginine N-methyltransferase</fullName>
    </recommendedName>
</protein>
<keyword evidence="1 4" id="KW-0489">Methyltransferase</keyword>
<evidence type="ECO:0000256" key="5">
    <source>
        <dbReference type="PIRSR" id="PIRSR015894-1"/>
    </source>
</evidence>
<evidence type="ECO:0000256" key="2">
    <source>
        <dbReference type="ARBA" id="ARBA00022679"/>
    </source>
</evidence>
<feature type="binding site" evidence="6">
    <location>
        <begin position="328"/>
        <end position="329"/>
    </location>
    <ligand>
        <name>S-adenosyl-L-methionine</name>
        <dbReference type="ChEBI" id="CHEBI:59789"/>
    </ligand>
</feature>
<feature type="binding site" evidence="6">
    <location>
        <position position="385"/>
    </location>
    <ligand>
        <name>S-adenosyl-L-methionine</name>
        <dbReference type="ChEBI" id="CHEBI:59789"/>
    </ligand>
</feature>
<gene>
    <name evidence="11" type="ORF">C1645_687194</name>
</gene>
<keyword evidence="3 4" id="KW-0949">S-adenosyl-L-methionine</keyword>
<feature type="binding site" evidence="6">
    <location>
        <begin position="412"/>
        <end position="413"/>
    </location>
    <ligand>
        <name>S-adenosyl-L-methionine</name>
        <dbReference type="ChEBI" id="CHEBI:59789"/>
    </ligand>
</feature>
<feature type="active site" description="Proton donor/acceptor" evidence="5">
    <location>
        <position position="428"/>
    </location>
</feature>
<dbReference type="GO" id="GO:0005829">
    <property type="term" value="C:cytosol"/>
    <property type="evidence" value="ECO:0007669"/>
    <property type="project" value="TreeGrafter"/>
</dbReference>
<evidence type="ECO:0000259" key="8">
    <source>
        <dbReference type="Pfam" id="PF05185"/>
    </source>
</evidence>
<dbReference type="AlphaFoldDB" id="A0A397TKV3"/>
<feature type="domain" description="PRMT5 oligomerisation" evidence="10">
    <location>
        <begin position="460"/>
        <end position="634"/>
    </location>
</feature>
<dbReference type="SUPFAM" id="SSF53335">
    <property type="entry name" value="S-adenosyl-L-methionine-dependent methyltransferases"/>
    <property type="match status" value="1"/>
</dbReference>
<evidence type="ECO:0000256" key="4">
    <source>
        <dbReference type="PIRNR" id="PIRNR015894"/>
    </source>
</evidence>
<name>A0A397TKV3_9GLOM</name>
<dbReference type="InterPro" id="IPR035247">
    <property type="entry name" value="PRMT5_TIM"/>
</dbReference>
<reference evidence="11 12" key="1">
    <citation type="submission" date="2018-06" db="EMBL/GenBank/DDBJ databases">
        <title>Comparative genomics reveals the genomic features of Rhizophagus irregularis, R. cerebriforme, R. diaphanum and Gigaspora rosea, and their symbiotic lifestyle signature.</title>
        <authorList>
            <person name="Morin E."/>
            <person name="San Clemente H."/>
            <person name="Chen E.C.H."/>
            <person name="De La Providencia I."/>
            <person name="Hainaut M."/>
            <person name="Kuo A."/>
            <person name="Kohler A."/>
            <person name="Murat C."/>
            <person name="Tang N."/>
            <person name="Roy S."/>
            <person name="Loubradou J."/>
            <person name="Henrissat B."/>
            <person name="Grigoriev I.V."/>
            <person name="Corradi N."/>
            <person name="Roux C."/>
            <person name="Martin F.M."/>
        </authorList>
    </citation>
    <scope>NUCLEOTIDE SEQUENCE [LARGE SCALE GENOMIC DNA]</scope>
    <source>
        <strain evidence="11 12">DAOM 227022</strain>
    </source>
</reference>
<dbReference type="Gene3D" id="3.40.50.150">
    <property type="entry name" value="Vaccinia Virus protein VP39"/>
    <property type="match status" value="1"/>
</dbReference>
<dbReference type="PROSITE" id="PS51678">
    <property type="entry name" value="SAM_MT_PRMT"/>
    <property type="match status" value="1"/>
</dbReference>
<feature type="binding site" evidence="6">
    <location>
        <position position="319"/>
    </location>
    <ligand>
        <name>S-adenosyl-L-methionine</name>
        <dbReference type="ChEBI" id="CHEBI:59789"/>
    </ligand>
</feature>
<dbReference type="InterPro" id="IPR007857">
    <property type="entry name" value="Arg_MeTrfase_PRMT5"/>
</dbReference>
<feature type="site" description="Critical for specifying symmetric addition of methyl groups" evidence="7">
    <location>
        <position position="322"/>
    </location>
</feature>
<evidence type="ECO:0000256" key="6">
    <source>
        <dbReference type="PIRSR" id="PIRSR015894-2"/>
    </source>
</evidence>
<organism evidence="11 12">
    <name type="scientific">Glomus cerebriforme</name>
    <dbReference type="NCBI Taxonomy" id="658196"/>
    <lineage>
        <taxon>Eukaryota</taxon>
        <taxon>Fungi</taxon>
        <taxon>Fungi incertae sedis</taxon>
        <taxon>Mucoromycota</taxon>
        <taxon>Glomeromycotina</taxon>
        <taxon>Glomeromycetes</taxon>
        <taxon>Glomerales</taxon>
        <taxon>Glomeraceae</taxon>
        <taxon>Glomus</taxon>
    </lineage>
</organism>
<dbReference type="Pfam" id="PF17285">
    <property type="entry name" value="PRMT5_TIM"/>
    <property type="match status" value="1"/>
</dbReference>
<evidence type="ECO:0000256" key="1">
    <source>
        <dbReference type="ARBA" id="ARBA00022603"/>
    </source>
</evidence>